<feature type="region of interest" description="Disordered" evidence="1">
    <location>
        <begin position="128"/>
        <end position="149"/>
    </location>
</feature>
<evidence type="ECO:0000256" key="1">
    <source>
        <dbReference type="SAM" id="MobiDB-lite"/>
    </source>
</evidence>
<evidence type="ECO:0000259" key="2">
    <source>
        <dbReference type="Pfam" id="PF18726"/>
    </source>
</evidence>
<protein>
    <recommendedName>
        <fullName evidence="2">SAV-6107-like HEPN domain-containing protein</fullName>
    </recommendedName>
</protein>
<dbReference type="Pfam" id="PF18726">
    <property type="entry name" value="HEPN_SAV_6107"/>
    <property type="match status" value="1"/>
</dbReference>
<sequence length="149" mass="15141">MASRLRSPRAAALLGRADVLLSEALCGAADRPAERFATAYVAAVRGAAAVLAVSPPPRARKGASRSAWARLASVGPGWKAWADHFAQFSSTREAVEAGVTSRVDGPAADVLAGAVRDFLDVVESHLGGAAEPGSGHGDHLAGHPLSRAG</sequence>
<feature type="domain" description="SAV-6107-like HEPN" evidence="2">
    <location>
        <begin position="29"/>
        <end position="123"/>
    </location>
</feature>
<dbReference type="Proteomes" id="UP001500839">
    <property type="component" value="Unassembled WGS sequence"/>
</dbReference>
<dbReference type="InterPro" id="IPR040891">
    <property type="entry name" value="HEPN_SAV_6107"/>
</dbReference>
<gene>
    <name evidence="3" type="ORF">GCM10023353_25860</name>
</gene>
<keyword evidence="4" id="KW-1185">Reference proteome</keyword>
<evidence type="ECO:0000313" key="3">
    <source>
        <dbReference type="EMBL" id="GAA4817840.1"/>
    </source>
</evidence>
<accession>A0ABP9CWH5</accession>
<proteinExistence type="predicted"/>
<reference evidence="4" key="1">
    <citation type="journal article" date="2019" name="Int. J. Syst. Evol. Microbiol.">
        <title>The Global Catalogue of Microorganisms (GCM) 10K type strain sequencing project: providing services to taxonomists for standard genome sequencing and annotation.</title>
        <authorList>
            <consortium name="The Broad Institute Genomics Platform"/>
            <consortium name="The Broad Institute Genome Sequencing Center for Infectious Disease"/>
            <person name="Wu L."/>
            <person name="Ma J."/>
        </authorList>
    </citation>
    <scope>NUCLEOTIDE SEQUENCE [LARGE SCALE GENOMIC DNA]</scope>
    <source>
        <strain evidence="4">JCM 18542</strain>
    </source>
</reference>
<dbReference type="EMBL" id="BAABKQ010000001">
    <property type="protein sequence ID" value="GAA4817840.1"/>
    <property type="molecule type" value="Genomic_DNA"/>
</dbReference>
<name>A0ABP9CWH5_9ACTN</name>
<organism evidence="3 4">
    <name type="scientific">Tomitella cavernea</name>
    <dbReference type="NCBI Taxonomy" id="1387982"/>
    <lineage>
        <taxon>Bacteria</taxon>
        <taxon>Bacillati</taxon>
        <taxon>Actinomycetota</taxon>
        <taxon>Actinomycetes</taxon>
        <taxon>Mycobacteriales</taxon>
        <taxon>Tomitella</taxon>
    </lineage>
</organism>
<comment type="caution">
    <text evidence="3">The sequence shown here is derived from an EMBL/GenBank/DDBJ whole genome shotgun (WGS) entry which is preliminary data.</text>
</comment>
<evidence type="ECO:0000313" key="4">
    <source>
        <dbReference type="Proteomes" id="UP001500839"/>
    </source>
</evidence>